<protein>
    <recommendedName>
        <fullName evidence="1">EthD domain-containing protein</fullName>
    </recommendedName>
</protein>
<reference evidence="2" key="1">
    <citation type="journal article" date="2015" name="Nature">
        <title>Complex archaea that bridge the gap between prokaryotes and eukaryotes.</title>
        <authorList>
            <person name="Spang A."/>
            <person name="Saw J.H."/>
            <person name="Jorgensen S.L."/>
            <person name="Zaremba-Niedzwiedzka K."/>
            <person name="Martijn J."/>
            <person name="Lind A.E."/>
            <person name="van Eijk R."/>
            <person name="Schleper C."/>
            <person name="Guy L."/>
            <person name="Ettema T.J."/>
        </authorList>
    </citation>
    <scope>NUCLEOTIDE SEQUENCE</scope>
</reference>
<proteinExistence type="predicted"/>
<name>A0A0F9W704_9ZZZZ</name>
<dbReference type="InterPro" id="IPR011008">
    <property type="entry name" value="Dimeric_a/b-barrel"/>
</dbReference>
<dbReference type="InterPro" id="IPR009799">
    <property type="entry name" value="EthD_dom"/>
</dbReference>
<dbReference type="Gene3D" id="3.30.70.100">
    <property type="match status" value="1"/>
</dbReference>
<gene>
    <name evidence="2" type="ORF">LCGC14_0319140</name>
</gene>
<dbReference type="PANTHER" id="PTHR40260">
    <property type="entry name" value="BLR8190 PROTEIN"/>
    <property type="match status" value="1"/>
</dbReference>
<dbReference type="AlphaFoldDB" id="A0A0F9W704"/>
<dbReference type="NCBIfam" id="TIGR02118">
    <property type="entry name" value="EthD family reductase"/>
    <property type="match status" value="1"/>
</dbReference>
<dbReference type="Pfam" id="PF07110">
    <property type="entry name" value="EthD"/>
    <property type="match status" value="1"/>
</dbReference>
<dbReference type="PANTHER" id="PTHR40260:SF2">
    <property type="entry name" value="BLR8190 PROTEIN"/>
    <property type="match status" value="1"/>
</dbReference>
<evidence type="ECO:0000259" key="1">
    <source>
        <dbReference type="Pfam" id="PF07110"/>
    </source>
</evidence>
<sequence>MIKVSVMYPNSEGVKFDADYYKNSHLPMVSKLVGSALKGLELDLGVGGRAPGEAAPYVAIAHLKFDDVASFQAAFGPHAATFAADVENYSNVQGDIQISDLVSF</sequence>
<accession>A0A0F9W704</accession>
<feature type="domain" description="EthD" evidence="1">
    <location>
        <begin position="19"/>
        <end position="90"/>
    </location>
</feature>
<organism evidence="2">
    <name type="scientific">marine sediment metagenome</name>
    <dbReference type="NCBI Taxonomy" id="412755"/>
    <lineage>
        <taxon>unclassified sequences</taxon>
        <taxon>metagenomes</taxon>
        <taxon>ecological metagenomes</taxon>
    </lineage>
</organism>
<dbReference type="EMBL" id="LAZR01000214">
    <property type="protein sequence ID" value="KKN81451.1"/>
    <property type="molecule type" value="Genomic_DNA"/>
</dbReference>
<dbReference type="GO" id="GO:0016491">
    <property type="term" value="F:oxidoreductase activity"/>
    <property type="evidence" value="ECO:0007669"/>
    <property type="project" value="InterPro"/>
</dbReference>
<evidence type="ECO:0000313" key="2">
    <source>
        <dbReference type="EMBL" id="KKN81451.1"/>
    </source>
</evidence>
<comment type="caution">
    <text evidence="2">The sequence shown here is derived from an EMBL/GenBank/DDBJ whole genome shotgun (WGS) entry which is preliminary data.</text>
</comment>
<dbReference type="SUPFAM" id="SSF54909">
    <property type="entry name" value="Dimeric alpha+beta barrel"/>
    <property type="match status" value="1"/>
</dbReference>